<comment type="caution">
    <text evidence="9">The sequence shown here is derived from an EMBL/GenBank/DDBJ whole genome shotgun (WGS) entry which is preliminary data.</text>
</comment>
<proteinExistence type="inferred from homology"/>
<evidence type="ECO:0000259" key="8">
    <source>
        <dbReference type="Pfam" id="PF02687"/>
    </source>
</evidence>
<dbReference type="AlphaFoldDB" id="A0A934IDG2"/>
<evidence type="ECO:0000256" key="5">
    <source>
        <dbReference type="ARBA" id="ARBA00023136"/>
    </source>
</evidence>
<accession>A0A934IDG2</accession>
<sequence length="411" mass="41599">MRTQVDRFAEVVRDVVIEMHARRMRAVLMMTAVALATGALVAAIAISSVAAHQVDADLAASTLDVVSVTVSGGGTPGGGTITPGDDPATGPVETFPRDAELRAENLDLVAGAGRRLDVTGLVPALVSRDGLPTDDPVAGVSVAGMTSGYLRASAASVGDAPAWMLDGGEPVVFLGPVAAEHLGIPVTDDPTGLSVSIDGVSHSVVGFLHGGSVDLAAVVAVPYTRAVGAVGDDRATRMLVRVERGAGAPISRAIRLALRPDAPERLTASQVVDVNQLRTGVTTQLDRLAAGIGGFLLMLTILLIANAMVVSVMARTSEIGVRRAMGASRRNVAALFLAEGALTGLLGGLAGSAFALVALVVVAAASSWTATVAAWWLVLGPGVGVLAGLISSLYPALRAATIQPALAVRSD</sequence>
<dbReference type="InterPro" id="IPR050250">
    <property type="entry name" value="Macrolide_Exporter_MacB"/>
</dbReference>
<gene>
    <name evidence="9" type="ORF">JAV76_11935</name>
</gene>
<keyword evidence="10" id="KW-1185">Reference proteome</keyword>
<dbReference type="Pfam" id="PF02687">
    <property type="entry name" value="FtsX"/>
    <property type="match status" value="1"/>
</dbReference>
<dbReference type="InterPro" id="IPR003838">
    <property type="entry name" value="ABC3_permease_C"/>
</dbReference>
<keyword evidence="3 7" id="KW-0812">Transmembrane</keyword>
<evidence type="ECO:0000313" key="10">
    <source>
        <dbReference type="Proteomes" id="UP000602087"/>
    </source>
</evidence>
<evidence type="ECO:0000256" key="4">
    <source>
        <dbReference type="ARBA" id="ARBA00022989"/>
    </source>
</evidence>
<comment type="subcellular location">
    <subcellularLocation>
        <location evidence="1">Cell membrane</location>
        <topology evidence="1">Multi-pass membrane protein</topology>
    </subcellularLocation>
</comment>
<keyword evidence="5 7" id="KW-0472">Membrane</keyword>
<feature type="transmembrane region" description="Helical" evidence="7">
    <location>
        <begin position="374"/>
        <end position="394"/>
    </location>
</feature>
<dbReference type="Proteomes" id="UP000602087">
    <property type="component" value="Unassembled WGS sequence"/>
</dbReference>
<keyword evidence="2" id="KW-1003">Cell membrane</keyword>
<organism evidence="9 10">
    <name type="scientific">Sanguibacter suaedae</name>
    <dbReference type="NCBI Taxonomy" id="2795737"/>
    <lineage>
        <taxon>Bacteria</taxon>
        <taxon>Bacillati</taxon>
        <taxon>Actinomycetota</taxon>
        <taxon>Actinomycetes</taxon>
        <taxon>Micrococcales</taxon>
        <taxon>Sanguibacteraceae</taxon>
        <taxon>Sanguibacter</taxon>
    </lineage>
</organism>
<name>A0A934IDG2_9MICO</name>
<evidence type="ECO:0000256" key="2">
    <source>
        <dbReference type="ARBA" id="ARBA00022475"/>
    </source>
</evidence>
<feature type="transmembrane region" description="Helical" evidence="7">
    <location>
        <begin position="335"/>
        <end position="368"/>
    </location>
</feature>
<evidence type="ECO:0000313" key="9">
    <source>
        <dbReference type="EMBL" id="MBI9115725.1"/>
    </source>
</evidence>
<evidence type="ECO:0000256" key="7">
    <source>
        <dbReference type="SAM" id="Phobius"/>
    </source>
</evidence>
<evidence type="ECO:0000256" key="6">
    <source>
        <dbReference type="ARBA" id="ARBA00038076"/>
    </source>
</evidence>
<dbReference type="GO" id="GO:0022857">
    <property type="term" value="F:transmembrane transporter activity"/>
    <property type="evidence" value="ECO:0007669"/>
    <property type="project" value="TreeGrafter"/>
</dbReference>
<dbReference type="GO" id="GO:0005886">
    <property type="term" value="C:plasma membrane"/>
    <property type="evidence" value="ECO:0007669"/>
    <property type="project" value="UniProtKB-SubCell"/>
</dbReference>
<reference evidence="9" key="1">
    <citation type="submission" date="2020-12" db="EMBL/GenBank/DDBJ databases">
        <title>Sanguibacter suaedae sp. nov., isolated from Suaeda aralocaspica.</title>
        <authorList>
            <person name="Ma Q."/>
        </authorList>
    </citation>
    <scope>NUCLEOTIDE SEQUENCE</scope>
    <source>
        <strain evidence="9">YZGR15</strain>
    </source>
</reference>
<dbReference type="PANTHER" id="PTHR30572">
    <property type="entry name" value="MEMBRANE COMPONENT OF TRANSPORTER-RELATED"/>
    <property type="match status" value="1"/>
</dbReference>
<dbReference type="EMBL" id="JAEINH010000009">
    <property type="protein sequence ID" value="MBI9115725.1"/>
    <property type="molecule type" value="Genomic_DNA"/>
</dbReference>
<dbReference type="PANTHER" id="PTHR30572:SF4">
    <property type="entry name" value="ABC TRANSPORTER PERMEASE YTRF"/>
    <property type="match status" value="1"/>
</dbReference>
<keyword evidence="4 7" id="KW-1133">Transmembrane helix</keyword>
<feature type="domain" description="ABC3 transporter permease C-terminal" evidence="8">
    <location>
        <begin position="292"/>
        <end position="404"/>
    </location>
</feature>
<evidence type="ECO:0000256" key="3">
    <source>
        <dbReference type="ARBA" id="ARBA00022692"/>
    </source>
</evidence>
<feature type="transmembrane region" description="Helical" evidence="7">
    <location>
        <begin position="288"/>
        <end position="314"/>
    </location>
</feature>
<comment type="similarity">
    <text evidence="6">Belongs to the ABC-4 integral membrane protein family.</text>
</comment>
<evidence type="ECO:0000256" key="1">
    <source>
        <dbReference type="ARBA" id="ARBA00004651"/>
    </source>
</evidence>
<dbReference type="RefSeq" id="WP_198734281.1">
    <property type="nucleotide sequence ID" value="NZ_JAEINH010000009.1"/>
</dbReference>
<protein>
    <submittedName>
        <fullName evidence="9">ABC transporter permease</fullName>
    </submittedName>
</protein>